<dbReference type="OrthoDB" id="960256at2"/>
<keyword evidence="2" id="KW-1185">Reference proteome</keyword>
<protein>
    <submittedName>
        <fullName evidence="1">Uncharacterized protein</fullName>
    </submittedName>
</protein>
<proteinExistence type="predicted"/>
<accession>A0A437PTG8</accession>
<sequence>MKFKHLVFFFGVVFGQQILGQSIQNSALEPIETRLNWWGQKFIYKNQIIDQPLALQIPLLEAKDPEVSYEFLKFKSQRKTMRIISGLTTAFALYSVFESSRVSDGFYWSVAGTAALGNVILASVSMKHLNKALKKYNSLVPSKISFQVSGGRSQNGINPQLGINYQF</sequence>
<evidence type="ECO:0000313" key="2">
    <source>
        <dbReference type="Proteomes" id="UP000282832"/>
    </source>
</evidence>
<dbReference type="EMBL" id="SACY01000002">
    <property type="protein sequence ID" value="RVU25520.1"/>
    <property type="molecule type" value="Genomic_DNA"/>
</dbReference>
<organism evidence="1 2">
    <name type="scientific">Sandaracinomonas limnophila</name>
    <dbReference type="NCBI Taxonomy" id="1862386"/>
    <lineage>
        <taxon>Bacteria</taxon>
        <taxon>Pseudomonadati</taxon>
        <taxon>Bacteroidota</taxon>
        <taxon>Cytophagia</taxon>
        <taxon>Cytophagales</taxon>
        <taxon>Flectobacillaceae</taxon>
        <taxon>Sandaracinomonas</taxon>
    </lineage>
</organism>
<dbReference type="AlphaFoldDB" id="A0A437PTG8"/>
<comment type="caution">
    <text evidence="1">The sequence shown here is derived from an EMBL/GenBank/DDBJ whole genome shotgun (WGS) entry which is preliminary data.</text>
</comment>
<reference evidence="1 2" key="1">
    <citation type="submission" date="2019-01" db="EMBL/GenBank/DDBJ databases">
        <authorList>
            <person name="Chen W.-M."/>
        </authorList>
    </citation>
    <scope>NUCLEOTIDE SEQUENCE [LARGE SCALE GENOMIC DNA]</scope>
    <source>
        <strain evidence="1 2">FSY-15</strain>
    </source>
</reference>
<dbReference type="RefSeq" id="WP_127802675.1">
    <property type="nucleotide sequence ID" value="NZ_SACY01000002.1"/>
</dbReference>
<dbReference type="Proteomes" id="UP000282832">
    <property type="component" value="Unassembled WGS sequence"/>
</dbReference>
<evidence type="ECO:0000313" key="1">
    <source>
        <dbReference type="EMBL" id="RVU25520.1"/>
    </source>
</evidence>
<gene>
    <name evidence="1" type="ORF">EOJ36_03635</name>
</gene>
<name>A0A437PTG8_9BACT</name>